<evidence type="ECO:0000313" key="4">
    <source>
        <dbReference type="Proteomes" id="UP000003635"/>
    </source>
</evidence>
<feature type="domain" description="ParB-like N-terminal" evidence="2">
    <location>
        <begin position="80"/>
        <end position="179"/>
    </location>
</feature>
<dbReference type="SMART" id="SM00470">
    <property type="entry name" value="ParB"/>
    <property type="match status" value="1"/>
</dbReference>
<name>Q2CGP9_OCEGH</name>
<accession>Q2CGP9</accession>
<dbReference type="EMBL" id="AAOT01000008">
    <property type="protein sequence ID" value="EAR51886.1"/>
    <property type="molecule type" value="Genomic_DNA"/>
</dbReference>
<proteinExistence type="predicted"/>
<dbReference type="HOGENOM" id="CLU_791974_0_0_5"/>
<dbReference type="PANTHER" id="PTHR33375:SF1">
    <property type="entry name" value="CHROMOSOME-PARTITIONING PROTEIN PARB-RELATED"/>
    <property type="match status" value="1"/>
</dbReference>
<feature type="compositionally biased region" description="Low complexity" evidence="1">
    <location>
        <begin position="12"/>
        <end position="27"/>
    </location>
</feature>
<dbReference type="STRING" id="314256.OG2516_16334"/>
<dbReference type="AlphaFoldDB" id="Q2CGP9"/>
<sequence length="361" mass="40065">MFDIELPEDDAPAAAPETKAAEPTFPAGKVSERRGPMASAITEASTAARERQEVEAKIRAENDALAHELVRLKKLGLVVETVPLDAIHSRKLVRDRSAGLDYDLRELKVSIAEIGLSNPIRLERAGDGYELIQGYRRLSAYRELLEETGEERFAAIPAAVAEPGEGAETLYRRMVDENLVRKDISFGEMAQLALDYAADPATACDDPHEAVAQLYKSAGYQKRSYIRNFLPIVERLGKHLKYLPDLPRSLGLELARKMEEVEGIDARIQAELQDWETRSVKDELTVLRRIVEQGRGVAPAPAPDASKPSKARTSFQFDHPAGRARCTASNGRLEVRLERDFSTIDRRKLEAAVQKLLDGLG</sequence>
<feature type="region of interest" description="Disordered" evidence="1">
    <location>
        <begin position="1"/>
        <end position="37"/>
    </location>
</feature>
<dbReference type="Pfam" id="PF02195">
    <property type="entry name" value="ParB_N"/>
    <property type="match status" value="1"/>
</dbReference>
<dbReference type="SUPFAM" id="SSF110849">
    <property type="entry name" value="ParB/Sulfiredoxin"/>
    <property type="match status" value="1"/>
</dbReference>
<dbReference type="InterPro" id="IPR050336">
    <property type="entry name" value="Chromosome_partition/occlusion"/>
</dbReference>
<dbReference type="Proteomes" id="UP000003635">
    <property type="component" value="Unassembled WGS sequence"/>
</dbReference>
<dbReference type="GO" id="GO:0007059">
    <property type="term" value="P:chromosome segregation"/>
    <property type="evidence" value="ECO:0007669"/>
    <property type="project" value="TreeGrafter"/>
</dbReference>
<organism evidence="3 4">
    <name type="scientific">Oceanicola granulosus (strain ATCC BAA-861 / DSM 15982 / KCTC 12143 / HTCC2516)</name>
    <dbReference type="NCBI Taxonomy" id="314256"/>
    <lineage>
        <taxon>Bacteria</taxon>
        <taxon>Pseudomonadati</taxon>
        <taxon>Pseudomonadota</taxon>
        <taxon>Alphaproteobacteria</taxon>
        <taxon>Rhodobacterales</taxon>
        <taxon>Roseobacteraceae</taxon>
        <taxon>Oceanicola</taxon>
    </lineage>
</organism>
<feature type="compositionally biased region" description="Acidic residues" evidence="1">
    <location>
        <begin position="1"/>
        <end position="11"/>
    </location>
</feature>
<dbReference type="InterPro" id="IPR003115">
    <property type="entry name" value="ParB_N"/>
</dbReference>
<protein>
    <submittedName>
        <fullName evidence="3">Replication protein, putative</fullName>
    </submittedName>
</protein>
<dbReference type="InterPro" id="IPR036086">
    <property type="entry name" value="ParB/Sulfiredoxin_sf"/>
</dbReference>
<dbReference type="PANTHER" id="PTHR33375">
    <property type="entry name" value="CHROMOSOME-PARTITIONING PROTEIN PARB-RELATED"/>
    <property type="match status" value="1"/>
</dbReference>
<evidence type="ECO:0000313" key="3">
    <source>
        <dbReference type="EMBL" id="EAR51886.1"/>
    </source>
</evidence>
<dbReference type="eggNOG" id="COG1475">
    <property type="taxonomic scope" value="Bacteria"/>
</dbReference>
<reference evidence="3 4" key="1">
    <citation type="journal article" date="2010" name="J. Bacteriol.">
        <title>Genome sequences of Oceanicola granulosus HTCC2516(T) and Oceanicola batsensis HTCC2597(TDelta).</title>
        <authorList>
            <person name="Thrash J.C."/>
            <person name="Cho J.C."/>
            <person name="Vergin K.L."/>
            <person name="Giovannoni S.J."/>
        </authorList>
    </citation>
    <scope>NUCLEOTIDE SEQUENCE [LARGE SCALE GENOMIC DNA]</scope>
    <source>
        <strain evidence="4">ATCC BAA-861 / DSM 15982 / KCTC 12143 / HTCC2516</strain>
    </source>
</reference>
<evidence type="ECO:0000259" key="2">
    <source>
        <dbReference type="SMART" id="SM00470"/>
    </source>
</evidence>
<keyword evidence="4" id="KW-1185">Reference proteome</keyword>
<gene>
    <name evidence="3" type="ORF">OG2516_16334</name>
</gene>
<dbReference type="Gene3D" id="3.90.1530.30">
    <property type="match status" value="1"/>
</dbReference>
<comment type="caution">
    <text evidence="3">The sequence shown here is derived from an EMBL/GenBank/DDBJ whole genome shotgun (WGS) entry which is preliminary data.</text>
</comment>
<evidence type="ECO:0000256" key="1">
    <source>
        <dbReference type="SAM" id="MobiDB-lite"/>
    </source>
</evidence>
<feature type="region of interest" description="Disordered" evidence="1">
    <location>
        <begin position="295"/>
        <end position="323"/>
    </location>
</feature>
<dbReference type="GO" id="GO:0005694">
    <property type="term" value="C:chromosome"/>
    <property type="evidence" value="ECO:0007669"/>
    <property type="project" value="TreeGrafter"/>
</dbReference>